<organism evidence="6 7">
    <name type="scientific">Amaricoccus macauensis</name>
    <dbReference type="NCBI Taxonomy" id="57001"/>
    <lineage>
        <taxon>Bacteria</taxon>
        <taxon>Pseudomonadati</taxon>
        <taxon>Pseudomonadota</taxon>
        <taxon>Alphaproteobacteria</taxon>
        <taxon>Rhodobacterales</taxon>
        <taxon>Paracoccaceae</taxon>
        <taxon>Amaricoccus</taxon>
    </lineage>
</organism>
<evidence type="ECO:0000256" key="1">
    <source>
        <dbReference type="ARBA" id="ARBA00004141"/>
    </source>
</evidence>
<comment type="caution">
    <text evidence="6">The sequence shown here is derived from an EMBL/GenBank/DDBJ whole genome shotgun (WGS) entry which is preliminary data.</text>
</comment>
<keyword evidence="5" id="KW-0653">Protein transport</keyword>
<feature type="transmembrane region" description="Helical" evidence="5">
    <location>
        <begin position="83"/>
        <end position="104"/>
    </location>
</feature>
<keyword evidence="5" id="KW-0813">Transport</keyword>
<keyword evidence="4 5" id="KW-0472">Membrane</keyword>
<dbReference type="Proteomes" id="UP000549457">
    <property type="component" value="Unassembled WGS sequence"/>
</dbReference>
<sequence>MKDDDKDIDDSTAPLMEHLVELRKRLITCLIAFCVAMVAAFTVAGPIFNFLAAPLTRLLIEHGQKPELIYTGLQQGFFTQIRISVFGGFVLSFPVISYQLWRFVAPGLYKQEKRAFLPFLIASPVLFMLGCAFAFYGLLPLVYDFFLGFQQFGAGPIEGQDVTIQFLGTINEYLALTMKFMVAFGLCFQLPVALTLMGIAGIVSAKGLASFRRYALVGLLVVAAFVTPGPDVMSQLILFAAIYPLYEVSIVLVRFFERKREAELRAQGLWVDDPDTTDTPDNA</sequence>
<dbReference type="HAMAP" id="MF_00902">
    <property type="entry name" value="TatC"/>
    <property type="match status" value="1"/>
</dbReference>
<evidence type="ECO:0000313" key="7">
    <source>
        <dbReference type="Proteomes" id="UP000549457"/>
    </source>
</evidence>
<keyword evidence="7" id="KW-1185">Reference proteome</keyword>
<dbReference type="InterPro" id="IPR002033">
    <property type="entry name" value="TatC"/>
</dbReference>
<dbReference type="GO" id="GO:0043953">
    <property type="term" value="P:protein transport by the Tat complex"/>
    <property type="evidence" value="ECO:0007669"/>
    <property type="project" value="UniProtKB-UniRule"/>
</dbReference>
<reference evidence="6 7" key="1">
    <citation type="submission" date="2020-08" db="EMBL/GenBank/DDBJ databases">
        <title>Genomic Encyclopedia of Type Strains, Phase IV (KMG-IV): sequencing the most valuable type-strain genomes for metagenomic binning, comparative biology and taxonomic classification.</title>
        <authorList>
            <person name="Goeker M."/>
        </authorList>
    </citation>
    <scope>NUCLEOTIDE SEQUENCE [LARGE SCALE GENOMIC DNA]</scope>
    <source>
        <strain evidence="6 7">DSM 101730</strain>
    </source>
</reference>
<comment type="similarity">
    <text evidence="5">Belongs to the TatC family.</text>
</comment>
<evidence type="ECO:0000256" key="2">
    <source>
        <dbReference type="ARBA" id="ARBA00022692"/>
    </source>
</evidence>
<keyword evidence="5" id="KW-1003">Cell membrane</keyword>
<feature type="transmembrane region" description="Helical" evidence="5">
    <location>
        <begin position="236"/>
        <end position="256"/>
    </location>
</feature>
<dbReference type="PRINTS" id="PR01840">
    <property type="entry name" value="TATCFAMILY"/>
</dbReference>
<keyword evidence="3 5" id="KW-1133">Transmembrane helix</keyword>
<comment type="function">
    <text evidence="5">Part of the twin-arginine translocation (Tat) system that transports large folded proteins containing a characteristic twin-arginine motif in their signal peptide across membranes. Together with TatB, TatC is part of a receptor directly interacting with Tat signal peptides.</text>
</comment>
<dbReference type="PANTHER" id="PTHR30371">
    <property type="entry name" value="SEC-INDEPENDENT PROTEIN TRANSLOCASE PROTEIN TATC"/>
    <property type="match status" value="1"/>
</dbReference>
<feature type="transmembrane region" description="Helical" evidence="5">
    <location>
        <begin position="26"/>
        <end position="48"/>
    </location>
</feature>
<keyword evidence="2 5" id="KW-0812">Transmembrane</keyword>
<dbReference type="EMBL" id="JACHFM010000005">
    <property type="protein sequence ID" value="MBB5224115.1"/>
    <property type="molecule type" value="Genomic_DNA"/>
</dbReference>
<dbReference type="NCBIfam" id="TIGR00945">
    <property type="entry name" value="tatC"/>
    <property type="match status" value="1"/>
</dbReference>
<gene>
    <name evidence="5" type="primary">tatC</name>
    <name evidence="6" type="ORF">HNP73_004076</name>
</gene>
<proteinExistence type="inferred from homology"/>
<comment type="subcellular location">
    <subcellularLocation>
        <location evidence="5">Cell membrane</location>
        <topology evidence="5">Multi-pass membrane protein</topology>
    </subcellularLocation>
    <subcellularLocation>
        <location evidence="1">Membrane</location>
        <topology evidence="1">Multi-pass membrane protein</topology>
    </subcellularLocation>
</comment>
<dbReference type="PANTHER" id="PTHR30371:SF0">
    <property type="entry name" value="SEC-INDEPENDENT PROTEIN TRANSLOCASE PROTEIN TATC, CHLOROPLASTIC-RELATED"/>
    <property type="match status" value="1"/>
</dbReference>
<keyword evidence="5" id="KW-0811">Translocation</keyword>
<evidence type="ECO:0000313" key="6">
    <source>
        <dbReference type="EMBL" id="MBB5224115.1"/>
    </source>
</evidence>
<dbReference type="Pfam" id="PF00902">
    <property type="entry name" value="TatC"/>
    <property type="match status" value="1"/>
</dbReference>
<name>A0A840SUC4_9RHOB</name>
<evidence type="ECO:0000256" key="4">
    <source>
        <dbReference type="ARBA" id="ARBA00023136"/>
    </source>
</evidence>
<dbReference type="GO" id="GO:0065002">
    <property type="term" value="P:intracellular protein transmembrane transport"/>
    <property type="evidence" value="ECO:0007669"/>
    <property type="project" value="TreeGrafter"/>
</dbReference>
<accession>A0A840SUC4</accession>
<dbReference type="GO" id="GO:0009977">
    <property type="term" value="F:proton motive force dependent protein transmembrane transporter activity"/>
    <property type="evidence" value="ECO:0007669"/>
    <property type="project" value="TreeGrafter"/>
</dbReference>
<dbReference type="AlphaFoldDB" id="A0A840SUC4"/>
<feature type="transmembrane region" description="Helical" evidence="5">
    <location>
        <begin position="214"/>
        <end position="230"/>
    </location>
</feature>
<dbReference type="RefSeq" id="WP_184154369.1">
    <property type="nucleotide sequence ID" value="NZ_JACHFM010000005.1"/>
</dbReference>
<evidence type="ECO:0000256" key="3">
    <source>
        <dbReference type="ARBA" id="ARBA00022989"/>
    </source>
</evidence>
<dbReference type="GO" id="GO:0033281">
    <property type="term" value="C:TAT protein transport complex"/>
    <property type="evidence" value="ECO:0007669"/>
    <property type="project" value="UniProtKB-UniRule"/>
</dbReference>
<protein>
    <recommendedName>
        <fullName evidence="5">Sec-independent protein translocase protein TatC</fullName>
    </recommendedName>
</protein>
<evidence type="ECO:0000256" key="5">
    <source>
        <dbReference type="HAMAP-Rule" id="MF_00902"/>
    </source>
</evidence>
<comment type="subunit">
    <text evidence="5">The Tat system comprises two distinct complexes: a TatABC complex, containing multiple copies of TatA, TatB and TatC subunits, and a separate TatA complex, containing only TatA subunits. Substrates initially bind to the TatABC complex, which probably triggers association of the separate TatA complex to form the active translocon.</text>
</comment>
<feature type="transmembrane region" description="Helical" evidence="5">
    <location>
        <begin position="116"/>
        <end position="139"/>
    </location>
</feature>
<feature type="transmembrane region" description="Helical" evidence="5">
    <location>
        <begin position="180"/>
        <end position="202"/>
    </location>
</feature>